<dbReference type="GO" id="GO:0035999">
    <property type="term" value="P:tetrahydrofolate interconversion"/>
    <property type="evidence" value="ECO:0007669"/>
    <property type="project" value="TreeGrafter"/>
</dbReference>
<dbReference type="PANTHER" id="PTHR23407:SF1">
    <property type="entry name" value="5-FORMYLTETRAHYDROFOLATE CYCLO-LIGASE"/>
    <property type="match status" value="1"/>
</dbReference>
<evidence type="ECO:0000256" key="5">
    <source>
        <dbReference type="ARBA" id="ARBA00038966"/>
    </source>
</evidence>
<dbReference type="InterPro" id="IPR037171">
    <property type="entry name" value="NagB/RpiA_transferase-like"/>
</dbReference>
<comment type="caution">
    <text evidence="7">The sequence shown here is derived from an EMBL/GenBank/DDBJ whole genome shotgun (WGS) entry which is preliminary data.</text>
</comment>
<dbReference type="SUPFAM" id="SSF100950">
    <property type="entry name" value="NagB/RpiA/CoA transferase-like"/>
    <property type="match status" value="1"/>
</dbReference>
<dbReference type="GO" id="GO:0005739">
    <property type="term" value="C:mitochondrion"/>
    <property type="evidence" value="ECO:0007669"/>
    <property type="project" value="TreeGrafter"/>
</dbReference>
<proteinExistence type="inferred from homology"/>
<evidence type="ECO:0000256" key="6">
    <source>
        <dbReference type="PIRSR" id="PIRSR006806-1"/>
    </source>
</evidence>
<feature type="binding site" evidence="6">
    <location>
        <position position="52"/>
    </location>
    <ligand>
        <name>substrate</name>
    </ligand>
</feature>
<organism evidence="7 8">
    <name type="scientific">Pseudocercospora eumusae</name>
    <dbReference type="NCBI Taxonomy" id="321146"/>
    <lineage>
        <taxon>Eukaryota</taxon>
        <taxon>Fungi</taxon>
        <taxon>Dikarya</taxon>
        <taxon>Ascomycota</taxon>
        <taxon>Pezizomycotina</taxon>
        <taxon>Dothideomycetes</taxon>
        <taxon>Dothideomycetidae</taxon>
        <taxon>Mycosphaerellales</taxon>
        <taxon>Mycosphaerellaceae</taxon>
        <taxon>Pseudocercospora</taxon>
    </lineage>
</organism>
<dbReference type="PANTHER" id="PTHR23407">
    <property type="entry name" value="ATPASE INHIBITOR/5-FORMYLTETRAHYDROFOLATE CYCLO-LIGASE"/>
    <property type="match status" value="1"/>
</dbReference>
<evidence type="ECO:0000256" key="2">
    <source>
        <dbReference type="ARBA" id="ARBA00022741"/>
    </source>
</evidence>
<dbReference type="GO" id="GO:0030272">
    <property type="term" value="F:5-formyltetrahydrofolate cyclo-ligase activity"/>
    <property type="evidence" value="ECO:0007669"/>
    <property type="project" value="UniProtKB-EC"/>
</dbReference>
<dbReference type="Proteomes" id="UP000070133">
    <property type="component" value="Unassembled WGS sequence"/>
</dbReference>
<dbReference type="EMBL" id="LFZN01000160">
    <property type="protein sequence ID" value="KXS96899.1"/>
    <property type="molecule type" value="Genomic_DNA"/>
</dbReference>
<evidence type="ECO:0000313" key="7">
    <source>
        <dbReference type="EMBL" id="KXS96899.1"/>
    </source>
</evidence>
<dbReference type="AlphaFoldDB" id="A0A139H3F7"/>
<gene>
    <name evidence="7" type="ORF">AC578_6220</name>
</gene>
<reference evidence="7 8" key="1">
    <citation type="submission" date="2015-07" db="EMBL/GenBank/DDBJ databases">
        <title>Comparative genomics of the Sigatoka disease complex on banana suggests a link between parallel evolutionary changes in Pseudocercospora fijiensis and Pseudocercospora eumusae and increased virulence on the banana host.</title>
        <authorList>
            <person name="Chang T.-C."/>
            <person name="Salvucci A."/>
            <person name="Crous P.W."/>
            <person name="Stergiopoulos I."/>
        </authorList>
    </citation>
    <scope>NUCLEOTIDE SEQUENCE [LARGE SCALE GENOMIC DNA]</scope>
    <source>
        <strain evidence="7 8">CBS 114824</strain>
    </source>
</reference>
<name>A0A139H3F7_9PEZI</name>
<dbReference type="Pfam" id="PF01812">
    <property type="entry name" value="5-FTHF_cyc-lig"/>
    <property type="match status" value="1"/>
</dbReference>
<evidence type="ECO:0000256" key="4">
    <source>
        <dbReference type="ARBA" id="ARBA00036539"/>
    </source>
</evidence>
<dbReference type="EC" id="6.3.3.2" evidence="5"/>
<dbReference type="Gene3D" id="3.40.50.10420">
    <property type="entry name" value="NagB/RpiA/CoA transferase-like"/>
    <property type="match status" value="1"/>
</dbReference>
<dbReference type="GO" id="GO:0009396">
    <property type="term" value="P:folic acid-containing compound biosynthetic process"/>
    <property type="evidence" value="ECO:0007669"/>
    <property type="project" value="TreeGrafter"/>
</dbReference>
<evidence type="ECO:0000256" key="1">
    <source>
        <dbReference type="ARBA" id="ARBA00010638"/>
    </source>
</evidence>
<sequence>MATDAKKALRSEINQKLAALSERDVWTQSRKAQNVILDLPEYRKARRVGIYLSMPKSEAQTSGLVPDSLWTGKEVFVPYIYSLGTEKPKTKVMDMLQLNGLDDYGQLESDGWGIPTLPKEGLDERQNAMGFKGRSMADDGTSKDVDGQSSGGLDLIVVPGVAFDSDMNRMGHGAGFYDKFLTRFTENGKRKKPYLVGLCLAEQILPTGKLVVQDWDWKVDAVACGDGTLLTPDSQ</sequence>
<accession>A0A139H3F7</accession>
<evidence type="ECO:0000313" key="8">
    <source>
        <dbReference type="Proteomes" id="UP000070133"/>
    </source>
</evidence>
<dbReference type="GO" id="GO:0005524">
    <property type="term" value="F:ATP binding"/>
    <property type="evidence" value="ECO:0007669"/>
    <property type="project" value="UniProtKB-KW"/>
</dbReference>
<evidence type="ECO:0000256" key="3">
    <source>
        <dbReference type="ARBA" id="ARBA00022840"/>
    </source>
</evidence>
<feature type="binding site" evidence="6">
    <location>
        <position position="58"/>
    </location>
    <ligand>
        <name>substrate</name>
    </ligand>
</feature>
<keyword evidence="3 6" id="KW-0067">ATP-binding</keyword>
<comment type="similarity">
    <text evidence="1">Belongs to the 5-formyltetrahydrofolate cyclo-ligase family.</text>
</comment>
<keyword evidence="8" id="KW-1185">Reference proteome</keyword>
<protein>
    <recommendedName>
        <fullName evidence="5">5-formyltetrahydrofolate cyclo-ligase</fullName>
        <ecNumber evidence="5">6.3.3.2</ecNumber>
    </recommendedName>
</protein>
<feature type="binding site" evidence="6">
    <location>
        <begin position="169"/>
        <end position="177"/>
    </location>
    <ligand>
        <name>ATP</name>
        <dbReference type="ChEBI" id="CHEBI:30616"/>
    </ligand>
</feature>
<feature type="binding site" evidence="6">
    <location>
        <begin position="6"/>
        <end position="10"/>
    </location>
    <ligand>
        <name>ATP</name>
        <dbReference type="ChEBI" id="CHEBI:30616"/>
    </ligand>
</feature>
<dbReference type="STRING" id="321146.A0A139H3F7"/>
<comment type="catalytic activity">
    <reaction evidence="4">
        <text>(6S)-5-formyl-5,6,7,8-tetrahydrofolate + ATP = (6R)-5,10-methenyltetrahydrofolate + ADP + phosphate</text>
        <dbReference type="Rhea" id="RHEA:10488"/>
        <dbReference type="ChEBI" id="CHEBI:30616"/>
        <dbReference type="ChEBI" id="CHEBI:43474"/>
        <dbReference type="ChEBI" id="CHEBI:57455"/>
        <dbReference type="ChEBI" id="CHEBI:57457"/>
        <dbReference type="ChEBI" id="CHEBI:456216"/>
        <dbReference type="EC" id="6.3.3.2"/>
    </reaction>
</comment>
<dbReference type="InterPro" id="IPR002698">
    <property type="entry name" value="FTHF_cligase"/>
</dbReference>
<dbReference type="OrthoDB" id="2015992at2759"/>
<keyword evidence="2 6" id="KW-0547">Nucleotide-binding</keyword>
<dbReference type="PIRSF" id="PIRSF006806">
    <property type="entry name" value="FTHF_cligase"/>
    <property type="match status" value="1"/>
</dbReference>
<dbReference type="InterPro" id="IPR024185">
    <property type="entry name" value="FTHF_cligase-like_sf"/>
</dbReference>